<feature type="transmembrane region" description="Helical" evidence="8">
    <location>
        <begin position="226"/>
        <end position="246"/>
    </location>
</feature>
<evidence type="ECO:0000256" key="3">
    <source>
        <dbReference type="ARBA" id="ARBA00022692"/>
    </source>
</evidence>
<dbReference type="Proteomes" id="UP000008792">
    <property type="component" value="Unassembled WGS sequence"/>
</dbReference>
<keyword evidence="10" id="KW-1185">Reference proteome</keyword>
<evidence type="ECO:0000256" key="5">
    <source>
        <dbReference type="ARBA" id="ARBA00023136"/>
    </source>
</evidence>
<keyword evidence="6" id="KW-0675">Receptor</keyword>
<dbReference type="PANTHER" id="PTHR42643:SF39">
    <property type="entry name" value="IONOTROPIC RECEPTOR 56A-RELATED"/>
    <property type="match status" value="1"/>
</dbReference>
<evidence type="ECO:0000256" key="4">
    <source>
        <dbReference type="ARBA" id="ARBA00022989"/>
    </source>
</evidence>
<evidence type="ECO:0000256" key="6">
    <source>
        <dbReference type="ARBA" id="ARBA00023170"/>
    </source>
</evidence>
<evidence type="ECO:0000256" key="7">
    <source>
        <dbReference type="ARBA" id="ARBA00023180"/>
    </source>
</evidence>
<proteinExistence type="predicted"/>
<organism evidence="9 10">
    <name type="scientific">Drosophila virilis</name>
    <name type="common">Fruit fly</name>
    <dbReference type="NCBI Taxonomy" id="7244"/>
    <lineage>
        <taxon>Eukaryota</taxon>
        <taxon>Metazoa</taxon>
        <taxon>Ecdysozoa</taxon>
        <taxon>Arthropoda</taxon>
        <taxon>Hexapoda</taxon>
        <taxon>Insecta</taxon>
        <taxon>Pterygota</taxon>
        <taxon>Neoptera</taxon>
        <taxon>Endopterygota</taxon>
        <taxon>Diptera</taxon>
        <taxon>Brachycera</taxon>
        <taxon>Muscomorpha</taxon>
        <taxon>Ephydroidea</taxon>
        <taxon>Drosophilidae</taxon>
        <taxon>Drosophila</taxon>
    </lineage>
</organism>
<keyword evidence="7" id="KW-0325">Glycoprotein</keyword>
<dbReference type="HOGENOM" id="CLU_1190971_0_0_1"/>
<dbReference type="eggNOG" id="ENOG502TM0I">
    <property type="taxonomic scope" value="Eukaryota"/>
</dbReference>
<accession>B4LES5</accession>
<dbReference type="InParanoid" id="B4LES5"/>
<dbReference type="PANTHER" id="PTHR42643">
    <property type="entry name" value="IONOTROPIC RECEPTOR 20A-RELATED"/>
    <property type="match status" value="1"/>
</dbReference>
<evidence type="ECO:0000256" key="1">
    <source>
        <dbReference type="ARBA" id="ARBA00004651"/>
    </source>
</evidence>
<evidence type="ECO:0008006" key="11">
    <source>
        <dbReference type="Google" id="ProtNLM"/>
    </source>
</evidence>
<dbReference type="EMBL" id="CH940647">
    <property type="protein sequence ID" value="EDW70182.2"/>
    <property type="molecule type" value="Genomic_DNA"/>
</dbReference>
<gene>
    <name evidence="9" type="primary">Dvir\GJ11704</name>
    <name evidence="9" type="ORF">Dvir_GJ11704</name>
</gene>
<dbReference type="FunCoup" id="B4LES5">
    <property type="interactions" value="16"/>
</dbReference>
<evidence type="ECO:0000313" key="10">
    <source>
        <dbReference type="Proteomes" id="UP000008792"/>
    </source>
</evidence>
<dbReference type="InterPro" id="IPR052192">
    <property type="entry name" value="Insect_Ionotropic_Sensory_Rcpt"/>
</dbReference>
<dbReference type="KEGG" id="dvi:6623998"/>
<name>B4LES5_DROVI</name>
<dbReference type="AlphaFoldDB" id="B4LES5"/>
<keyword evidence="5 8" id="KW-0472">Membrane</keyword>
<keyword evidence="2" id="KW-1003">Cell membrane</keyword>
<evidence type="ECO:0000256" key="8">
    <source>
        <dbReference type="SAM" id="Phobius"/>
    </source>
</evidence>
<evidence type="ECO:0000313" key="9">
    <source>
        <dbReference type="EMBL" id="EDW70182.2"/>
    </source>
</evidence>
<keyword evidence="3 8" id="KW-0812">Transmembrane</keyword>
<evidence type="ECO:0000256" key="2">
    <source>
        <dbReference type="ARBA" id="ARBA00022475"/>
    </source>
</evidence>
<reference evidence="9 10" key="1">
    <citation type="journal article" date="2007" name="Nature">
        <title>Evolution of genes and genomes on the Drosophila phylogeny.</title>
        <authorList>
            <consortium name="Drosophila 12 Genomes Consortium"/>
            <person name="Clark A.G."/>
            <person name="Eisen M.B."/>
            <person name="Smith D.R."/>
            <person name="Bergman C.M."/>
            <person name="Oliver B."/>
            <person name="Markow T.A."/>
            <person name="Kaufman T.C."/>
            <person name="Kellis M."/>
            <person name="Gelbart W."/>
            <person name="Iyer V.N."/>
            <person name="Pollard D.A."/>
            <person name="Sackton T.B."/>
            <person name="Larracuente A.M."/>
            <person name="Singh N.D."/>
            <person name="Abad J.P."/>
            <person name="Abt D.N."/>
            <person name="Adryan B."/>
            <person name="Aguade M."/>
            <person name="Akashi H."/>
            <person name="Anderson W.W."/>
            <person name="Aquadro C.F."/>
            <person name="Ardell D.H."/>
            <person name="Arguello R."/>
            <person name="Artieri C.G."/>
            <person name="Barbash D.A."/>
            <person name="Barker D."/>
            <person name="Barsanti P."/>
            <person name="Batterham P."/>
            <person name="Batzoglou S."/>
            <person name="Begun D."/>
            <person name="Bhutkar A."/>
            <person name="Blanco E."/>
            <person name="Bosak S.A."/>
            <person name="Bradley R.K."/>
            <person name="Brand A.D."/>
            <person name="Brent M.R."/>
            <person name="Brooks A.N."/>
            <person name="Brown R.H."/>
            <person name="Butlin R.K."/>
            <person name="Caggese C."/>
            <person name="Calvi B.R."/>
            <person name="Bernardo de Carvalho A."/>
            <person name="Caspi A."/>
            <person name="Castrezana S."/>
            <person name="Celniker S.E."/>
            <person name="Chang J.L."/>
            <person name="Chapple C."/>
            <person name="Chatterji S."/>
            <person name="Chinwalla A."/>
            <person name="Civetta A."/>
            <person name="Clifton S.W."/>
            <person name="Comeron J.M."/>
            <person name="Costello J.C."/>
            <person name="Coyne J.A."/>
            <person name="Daub J."/>
            <person name="David R.G."/>
            <person name="Delcher A.L."/>
            <person name="Delehaunty K."/>
            <person name="Do C.B."/>
            <person name="Ebling H."/>
            <person name="Edwards K."/>
            <person name="Eickbush T."/>
            <person name="Evans J.D."/>
            <person name="Filipski A."/>
            <person name="Findeiss S."/>
            <person name="Freyhult E."/>
            <person name="Fulton L."/>
            <person name="Fulton R."/>
            <person name="Garcia A.C."/>
            <person name="Gardiner A."/>
            <person name="Garfield D.A."/>
            <person name="Garvin B.E."/>
            <person name="Gibson G."/>
            <person name="Gilbert D."/>
            <person name="Gnerre S."/>
            <person name="Godfrey J."/>
            <person name="Good R."/>
            <person name="Gotea V."/>
            <person name="Gravely B."/>
            <person name="Greenberg A.J."/>
            <person name="Griffiths-Jones S."/>
            <person name="Gross S."/>
            <person name="Guigo R."/>
            <person name="Gustafson E.A."/>
            <person name="Haerty W."/>
            <person name="Hahn M.W."/>
            <person name="Halligan D.L."/>
            <person name="Halpern A.L."/>
            <person name="Halter G.M."/>
            <person name="Han M.V."/>
            <person name="Heger A."/>
            <person name="Hillier L."/>
            <person name="Hinrichs A.S."/>
            <person name="Holmes I."/>
            <person name="Hoskins R.A."/>
            <person name="Hubisz M.J."/>
            <person name="Hultmark D."/>
            <person name="Huntley M.A."/>
            <person name="Jaffe D.B."/>
            <person name="Jagadeeshan S."/>
            <person name="Jeck W.R."/>
            <person name="Johnson J."/>
            <person name="Jones C.D."/>
            <person name="Jordan W.C."/>
            <person name="Karpen G.H."/>
            <person name="Kataoka E."/>
            <person name="Keightley P.D."/>
            <person name="Kheradpour P."/>
            <person name="Kirkness E.F."/>
            <person name="Koerich L.B."/>
            <person name="Kristiansen K."/>
            <person name="Kudrna D."/>
            <person name="Kulathinal R.J."/>
            <person name="Kumar S."/>
            <person name="Kwok R."/>
            <person name="Lander E."/>
            <person name="Langley C.H."/>
            <person name="Lapoint R."/>
            <person name="Lazzaro B.P."/>
            <person name="Lee S.J."/>
            <person name="Levesque L."/>
            <person name="Li R."/>
            <person name="Lin C.F."/>
            <person name="Lin M.F."/>
            <person name="Lindblad-Toh K."/>
            <person name="Llopart A."/>
            <person name="Long M."/>
            <person name="Low L."/>
            <person name="Lozovsky E."/>
            <person name="Lu J."/>
            <person name="Luo M."/>
            <person name="Machado C.A."/>
            <person name="Makalowski W."/>
            <person name="Marzo M."/>
            <person name="Matsuda M."/>
            <person name="Matzkin L."/>
            <person name="McAllister B."/>
            <person name="McBride C.S."/>
            <person name="McKernan B."/>
            <person name="McKernan K."/>
            <person name="Mendez-Lago M."/>
            <person name="Minx P."/>
            <person name="Mollenhauer M.U."/>
            <person name="Montooth K."/>
            <person name="Mount S.M."/>
            <person name="Mu X."/>
            <person name="Myers E."/>
            <person name="Negre B."/>
            <person name="Newfeld S."/>
            <person name="Nielsen R."/>
            <person name="Noor M.A."/>
            <person name="O'Grady P."/>
            <person name="Pachter L."/>
            <person name="Papaceit M."/>
            <person name="Parisi M.J."/>
            <person name="Parisi M."/>
            <person name="Parts L."/>
            <person name="Pedersen J.S."/>
            <person name="Pesole G."/>
            <person name="Phillippy A.M."/>
            <person name="Ponting C.P."/>
            <person name="Pop M."/>
            <person name="Porcelli D."/>
            <person name="Powell J.R."/>
            <person name="Prohaska S."/>
            <person name="Pruitt K."/>
            <person name="Puig M."/>
            <person name="Quesneville H."/>
            <person name="Ram K.R."/>
            <person name="Rand D."/>
            <person name="Rasmussen M.D."/>
            <person name="Reed L.K."/>
            <person name="Reenan R."/>
            <person name="Reily A."/>
            <person name="Remington K.A."/>
            <person name="Rieger T.T."/>
            <person name="Ritchie M.G."/>
            <person name="Robin C."/>
            <person name="Rogers Y.H."/>
            <person name="Rohde C."/>
            <person name="Rozas J."/>
            <person name="Rubenfield M.J."/>
            <person name="Ruiz A."/>
            <person name="Russo S."/>
            <person name="Salzberg S.L."/>
            <person name="Sanchez-Gracia A."/>
            <person name="Saranga D.J."/>
            <person name="Sato H."/>
            <person name="Schaeffer S.W."/>
            <person name="Schatz M.C."/>
            <person name="Schlenke T."/>
            <person name="Schwartz R."/>
            <person name="Segarra C."/>
            <person name="Singh R.S."/>
            <person name="Sirot L."/>
            <person name="Sirota M."/>
            <person name="Sisneros N.B."/>
            <person name="Smith C.D."/>
            <person name="Smith T.F."/>
            <person name="Spieth J."/>
            <person name="Stage D.E."/>
            <person name="Stark A."/>
            <person name="Stephan W."/>
            <person name="Strausberg R.L."/>
            <person name="Strempel S."/>
            <person name="Sturgill D."/>
            <person name="Sutton G."/>
            <person name="Sutton G.G."/>
            <person name="Tao W."/>
            <person name="Teichmann S."/>
            <person name="Tobari Y.N."/>
            <person name="Tomimura Y."/>
            <person name="Tsolas J.M."/>
            <person name="Valente V.L."/>
            <person name="Venter E."/>
            <person name="Venter J.C."/>
            <person name="Vicario S."/>
            <person name="Vieira F.G."/>
            <person name="Vilella A.J."/>
            <person name="Villasante A."/>
            <person name="Walenz B."/>
            <person name="Wang J."/>
            <person name="Wasserman M."/>
            <person name="Watts T."/>
            <person name="Wilson D."/>
            <person name="Wilson R.K."/>
            <person name="Wing R.A."/>
            <person name="Wolfner M.F."/>
            <person name="Wong A."/>
            <person name="Wong G.K."/>
            <person name="Wu C.I."/>
            <person name="Wu G."/>
            <person name="Yamamoto D."/>
            <person name="Yang H.P."/>
            <person name="Yang S.P."/>
            <person name="Yorke J.A."/>
            <person name="Yoshida K."/>
            <person name="Zdobnov E."/>
            <person name="Zhang P."/>
            <person name="Zhang Y."/>
            <person name="Zimin A.V."/>
            <person name="Baldwin J."/>
            <person name="Abdouelleil A."/>
            <person name="Abdulkadir J."/>
            <person name="Abebe A."/>
            <person name="Abera B."/>
            <person name="Abreu J."/>
            <person name="Acer S.C."/>
            <person name="Aftuck L."/>
            <person name="Alexander A."/>
            <person name="An P."/>
            <person name="Anderson E."/>
            <person name="Anderson S."/>
            <person name="Arachi H."/>
            <person name="Azer M."/>
            <person name="Bachantsang P."/>
            <person name="Barry A."/>
            <person name="Bayul T."/>
            <person name="Berlin A."/>
            <person name="Bessette D."/>
            <person name="Bloom T."/>
            <person name="Blye J."/>
            <person name="Boguslavskiy L."/>
            <person name="Bonnet C."/>
            <person name="Boukhgalter B."/>
            <person name="Bourzgui I."/>
            <person name="Brown A."/>
            <person name="Cahill P."/>
            <person name="Channer S."/>
            <person name="Cheshatsang Y."/>
            <person name="Chuda L."/>
            <person name="Citroen M."/>
            <person name="Collymore A."/>
            <person name="Cooke P."/>
            <person name="Costello M."/>
            <person name="D'Aco K."/>
            <person name="Daza R."/>
            <person name="De Haan G."/>
            <person name="DeGray S."/>
            <person name="DeMaso C."/>
            <person name="Dhargay N."/>
            <person name="Dooley K."/>
            <person name="Dooley E."/>
            <person name="Doricent M."/>
            <person name="Dorje P."/>
            <person name="Dorjee K."/>
            <person name="Dupes A."/>
            <person name="Elong R."/>
            <person name="Falk J."/>
            <person name="Farina A."/>
            <person name="Faro S."/>
            <person name="Ferguson D."/>
            <person name="Fisher S."/>
            <person name="Foley C.D."/>
            <person name="Franke A."/>
            <person name="Friedrich D."/>
            <person name="Gadbois L."/>
            <person name="Gearin G."/>
            <person name="Gearin C.R."/>
            <person name="Giannoukos G."/>
            <person name="Goode T."/>
            <person name="Graham J."/>
            <person name="Grandbois E."/>
            <person name="Grewal S."/>
            <person name="Gyaltsen K."/>
            <person name="Hafez N."/>
            <person name="Hagos B."/>
            <person name="Hall J."/>
            <person name="Henson C."/>
            <person name="Hollinger A."/>
            <person name="Honan T."/>
            <person name="Huard M.D."/>
            <person name="Hughes L."/>
            <person name="Hurhula B."/>
            <person name="Husby M.E."/>
            <person name="Kamat A."/>
            <person name="Kanga B."/>
            <person name="Kashin S."/>
            <person name="Khazanovich D."/>
            <person name="Kisner P."/>
            <person name="Lance K."/>
            <person name="Lara M."/>
            <person name="Lee W."/>
            <person name="Lennon N."/>
            <person name="Letendre F."/>
            <person name="LeVine R."/>
            <person name="Lipovsky A."/>
            <person name="Liu X."/>
            <person name="Liu J."/>
            <person name="Liu S."/>
            <person name="Lokyitsang T."/>
            <person name="Lokyitsang Y."/>
            <person name="Lubonja R."/>
            <person name="Lui A."/>
            <person name="MacDonald P."/>
            <person name="Magnisalis V."/>
            <person name="Maru K."/>
            <person name="Matthews C."/>
            <person name="McCusker W."/>
            <person name="McDonough S."/>
            <person name="Mehta T."/>
            <person name="Meldrim J."/>
            <person name="Meneus L."/>
            <person name="Mihai O."/>
            <person name="Mihalev A."/>
            <person name="Mihova T."/>
            <person name="Mittelman R."/>
            <person name="Mlenga V."/>
            <person name="Montmayeur A."/>
            <person name="Mulrain L."/>
            <person name="Navidi A."/>
            <person name="Naylor J."/>
            <person name="Negash T."/>
            <person name="Nguyen T."/>
            <person name="Nguyen N."/>
            <person name="Nicol R."/>
            <person name="Norbu C."/>
            <person name="Norbu N."/>
            <person name="Novod N."/>
            <person name="O'Neill B."/>
            <person name="Osman S."/>
            <person name="Markiewicz E."/>
            <person name="Oyono O.L."/>
            <person name="Patti C."/>
            <person name="Phunkhang P."/>
            <person name="Pierre F."/>
            <person name="Priest M."/>
            <person name="Raghuraman S."/>
            <person name="Rege F."/>
            <person name="Reyes R."/>
            <person name="Rise C."/>
            <person name="Rogov P."/>
            <person name="Ross K."/>
            <person name="Ryan E."/>
            <person name="Settipalli S."/>
            <person name="Shea T."/>
            <person name="Sherpa N."/>
            <person name="Shi L."/>
            <person name="Shih D."/>
            <person name="Sparrow T."/>
            <person name="Spaulding J."/>
            <person name="Stalker J."/>
            <person name="Stange-Thomann N."/>
            <person name="Stavropoulos S."/>
            <person name="Stone C."/>
            <person name="Strader C."/>
            <person name="Tesfaye S."/>
            <person name="Thomson T."/>
            <person name="Thoulutsang Y."/>
            <person name="Thoulutsang D."/>
            <person name="Topham K."/>
            <person name="Topping I."/>
            <person name="Tsamla T."/>
            <person name="Vassiliev H."/>
            <person name="Vo A."/>
            <person name="Wangchuk T."/>
            <person name="Wangdi T."/>
            <person name="Weiand M."/>
            <person name="Wilkinson J."/>
            <person name="Wilson A."/>
            <person name="Yadav S."/>
            <person name="Young G."/>
            <person name="Yu Q."/>
            <person name="Zembek L."/>
            <person name="Zhong D."/>
            <person name="Zimmer A."/>
            <person name="Zwirko Z."/>
            <person name="Jaffe D.B."/>
            <person name="Alvarez P."/>
            <person name="Brockman W."/>
            <person name="Butler J."/>
            <person name="Chin C."/>
            <person name="Gnerre S."/>
            <person name="Grabherr M."/>
            <person name="Kleber M."/>
            <person name="Mauceli E."/>
            <person name="MacCallum I."/>
        </authorList>
    </citation>
    <scope>NUCLEOTIDE SEQUENCE [LARGE SCALE GENOMIC DNA]</scope>
    <source>
        <strain evidence="10">Tucson 15010-1051.87</strain>
    </source>
</reference>
<protein>
    <recommendedName>
        <fullName evidence="11">Ionotropic glutamate receptor C-terminal domain-containing protein</fullName>
    </recommendedName>
</protein>
<keyword evidence="4 8" id="KW-1133">Transmembrane helix</keyword>
<dbReference type="OrthoDB" id="5984008at2759"/>
<feature type="transmembrane region" description="Helical" evidence="8">
    <location>
        <begin position="170"/>
        <end position="188"/>
    </location>
</feature>
<comment type="subcellular location">
    <subcellularLocation>
        <location evidence="1">Cell membrane</location>
        <topology evidence="1">Multi-pass membrane protein</topology>
    </subcellularLocation>
</comment>
<dbReference type="GO" id="GO:0005886">
    <property type="term" value="C:plasma membrane"/>
    <property type="evidence" value="ECO:0007669"/>
    <property type="project" value="UniProtKB-SubCell"/>
</dbReference>
<sequence length="404" mass="47186">MYCFREGFINVLLIQQLQQKVLFYSYNPYPSIRILRLTQLEDYLNRWRQLLNLQKYPIRTILFSIEPRIFSYVNRKGQLVYAGYMFNAFKEFSRRHNATIRILDEVPKERLQITAIALFASRKMDFICYPKDLHVNQTSTAPLHLLKYYIAVPHARPLARYLYFARPFTWTMWLAVAGTIGYGMLMLYSSSNRNGVSEIGKHFLSSWCHLLFIPQPVISFSNWQHLTIHFMMMLTGFILTNFYLALLSSMLTSGLFEPQFNTFDDLVRAPYPLLLENSYAETFKRAQSMPDAVKKRIIVVDVSVVDASRIALNTSYMYIGYIDRLDGILYQQRLLKVPLFKLTTQSFIDGFMSVPVVTGLPYLSMLNIYLRRIFECGILAKMKSDAWLETIEGGITHIVVRRMS</sequence>